<protein>
    <submittedName>
        <fullName evidence="1">Uncharacterized protein</fullName>
    </submittedName>
</protein>
<accession>A0A382TIJ9</accession>
<proteinExistence type="predicted"/>
<name>A0A382TIJ9_9ZZZZ</name>
<dbReference type="AlphaFoldDB" id="A0A382TIJ9"/>
<evidence type="ECO:0000313" key="1">
    <source>
        <dbReference type="EMBL" id="SVD21949.1"/>
    </source>
</evidence>
<organism evidence="1">
    <name type="scientific">marine metagenome</name>
    <dbReference type="NCBI Taxonomy" id="408172"/>
    <lineage>
        <taxon>unclassified sequences</taxon>
        <taxon>metagenomes</taxon>
        <taxon>ecological metagenomes</taxon>
    </lineage>
</organism>
<reference evidence="1" key="1">
    <citation type="submission" date="2018-05" db="EMBL/GenBank/DDBJ databases">
        <authorList>
            <person name="Lanie J.A."/>
            <person name="Ng W.-L."/>
            <person name="Kazmierczak K.M."/>
            <person name="Andrzejewski T.M."/>
            <person name="Davidsen T.M."/>
            <person name="Wayne K.J."/>
            <person name="Tettelin H."/>
            <person name="Glass J.I."/>
            <person name="Rusch D."/>
            <person name="Podicherti R."/>
            <person name="Tsui H.-C.T."/>
            <person name="Winkler M.E."/>
        </authorList>
    </citation>
    <scope>NUCLEOTIDE SEQUENCE</scope>
</reference>
<gene>
    <name evidence="1" type="ORF">METZ01_LOCUS374803</name>
</gene>
<dbReference type="EMBL" id="UINC01136905">
    <property type="protein sequence ID" value="SVD21949.1"/>
    <property type="molecule type" value="Genomic_DNA"/>
</dbReference>
<sequence>MTTNLKIVELCNCAGFGCWVLSAIGVPQ</sequence>